<evidence type="ECO:0000259" key="1">
    <source>
        <dbReference type="Pfam" id="PF11181"/>
    </source>
</evidence>
<sequence>MNNRVRLVSTVEQAIQGIRAFRRAGYALEEIYVLAHDDKTTEGVADLMDTNKIGLYEEGIANTFANLFRSRGDKLRSKMESLGLTEAEADFFESELDKGKILVIVWYDETKRFHMDPEMHEERIPPNRHPAGSR</sequence>
<dbReference type="InterPro" id="IPR025889">
    <property type="entry name" value="GSP17M-like_dom"/>
</dbReference>
<evidence type="ECO:0000313" key="3">
    <source>
        <dbReference type="Proteomes" id="UP000693672"/>
    </source>
</evidence>
<accession>A0A916K7A1</accession>
<reference evidence="2" key="1">
    <citation type="submission" date="2021-06" db="EMBL/GenBank/DDBJ databases">
        <authorList>
            <person name="Criscuolo A."/>
        </authorList>
    </citation>
    <scope>NUCLEOTIDE SEQUENCE</scope>
    <source>
        <strain evidence="2">CIP111600</strain>
    </source>
</reference>
<protein>
    <recommendedName>
        <fullName evidence="1">General stress protein 17M-like domain-containing protein</fullName>
    </recommendedName>
</protein>
<feature type="domain" description="General stress protein 17M-like" evidence="1">
    <location>
        <begin position="5"/>
        <end position="99"/>
    </location>
</feature>
<gene>
    <name evidence="2" type="ORF">PAESOLCIP111_03960</name>
</gene>
<keyword evidence="3" id="KW-1185">Reference proteome</keyword>
<dbReference type="RefSeq" id="WP_218093696.1">
    <property type="nucleotide sequence ID" value="NZ_CAJVAS010000019.1"/>
</dbReference>
<dbReference type="AlphaFoldDB" id="A0A916K7A1"/>
<name>A0A916K7A1_9BACL</name>
<evidence type="ECO:0000313" key="2">
    <source>
        <dbReference type="EMBL" id="CAG7638620.1"/>
    </source>
</evidence>
<dbReference type="Proteomes" id="UP000693672">
    <property type="component" value="Unassembled WGS sequence"/>
</dbReference>
<comment type="caution">
    <text evidence="2">The sequence shown here is derived from an EMBL/GenBank/DDBJ whole genome shotgun (WGS) entry which is preliminary data.</text>
</comment>
<dbReference type="Pfam" id="PF11181">
    <property type="entry name" value="YflT"/>
    <property type="match status" value="1"/>
</dbReference>
<organism evidence="2 3">
    <name type="scientific">Paenibacillus solanacearum</name>
    <dbReference type="NCBI Taxonomy" id="2048548"/>
    <lineage>
        <taxon>Bacteria</taxon>
        <taxon>Bacillati</taxon>
        <taxon>Bacillota</taxon>
        <taxon>Bacilli</taxon>
        <taxon>Bacillales</taxon>
        <taxon>Paenibacillaceae</taxon>
        <taxon>Paenibacillus</taxon>
    </lineage>
</organism>
<dbReference type="EMBL" id="CAJVAS010000019">
    <property type="protein sequence ID" value="CAG7638620.1"/>
    <property type="molecule type" value="Genomic_DNA"/>
</dbReference>
<proteinExistence type="predicted"/>